<evidence type="ECO:0000313" key="1">
    <source>
        <dbReference type="EMBL" id="CAD8539350.1"/>
    </source>
</evidence>
<dbReference type="EMBL" id="HBER01029126">
    <property type="protein sequence ID" value="CAD8539350.1"/>
    <property type="molecule type" value="Transcribed_RNA"/>
</dbReference>
<name>A0A7S0J3G5_9EUKA</name>
<dbReference type="SUPFAM" id="SSF55785">
    <property type="entry name" value="PYP-like sensor domain (PAS domain)"/>
    <property type="match status" value="1"/>
</dbReference>
<sequence length="229" mass="24838">MARWDESVDEGMARSLHTVEEEGECRVVEPMCSWRSELCEKMALSSVAVIVSEARAPGRIVACNAVWSELCGYGADEAIGLTPKILQGKGTSMHKAAHFTEKVCSQTVCTHGEEFGFASRQASSFVKLVNYSKAGRPFVHCLKTWRTRDDGAGVDYFVTESHEESGTAVSRAMLRAAGECDDVPEAREQGRAAASLRVLAVASAVPLLVTWTALQAVAQQMNRLAMPLI</sequence>
<dbReference type="Gene3D" id="3.30.450.20">
    <property type="entry name" value="PAS domain"/>
    <property type="match status" value="1"/>
</dbReference>
<dbReference type="InterPro" id="IPR035965">
    <property type="entry name" value="PAS-like_dom_sf"/>
</dbReference>
<protein>
    <recommendedName>
        <fullName evidence="2">PAS domain-containing protein</fullName>
    </recommendedName>
</protein>
<gene>
    <name evidence="1" type="ORF">CLEP1334_LOCUS14633</name>
</gene>
<dbReference type="AlphaFoldDB" id="A0A7S0J3G5"/>
<reference evidence="1" key="1">
    <citation type="submission" date="2021-01" db="EMBL/GenBank/DDBJ databases">
        <authorList>
            <person name="Corre E."/>
            <person name="Pelletier E."/>
            <person name="Niang G."/>
            <person name="Scheremetjew M."/>
            <person name="Finn R."/>
            <person name="Kale V."/>
            <person name="Holt S."/>
            <person name="Cochrane G."/>
            <person name="Meng A."/>
            <person name="Brown T."/>
            <person name="Cohen L."/>
        </authorList>
    </citation>
    <scope>NUCLEOTIDE SEQUENCE</scope>
    <source>
        <strain evidence="1">RCC1130</strain>
    </source>
</reference>
<organism evidence="1">
    <name type="scientific">Calcidiscus leptoporus</name>
    <dbReference type="NCBI Taxonomy" id="127549"/>
    <lineage>
        <taxon>Eukaryota</taxon>
        <taxon>Haptista</taxon>
        <taxon>Haptophyta</taxon>
        <taxon>Prymnesiophyceae</taxon>
        <taxon>Coccolithales</taxon>
        <taxon>Calcidiscaceae</taxon>
        <taxon>Calcidiscus</taxon>
    </lineage>
</organism>
<accession>A0A7S0J3G5</accession>
<proteinExistence type="predicted"/>
<evidence type="ECO:0008006" key="2">
    <source>
        <dbReference type="Google" id="ProtNLM"/>
    </source>
</evidence>